<dbReference type="Proteomes" id="UP001152523">
    <property type="component" value="Unassembled WGS sequence"/>
</dbReference>
<accession>A0AAV0DUU7</accession>
<dbReference type="AlphaFoldDB" id="A0AAV0DUU7"/>
<keyword evidence="3" id="KW-1185">Reference proteome</keyword>
<sequence>MAPKRDRTESSTARGPIQGYENVRFRPGKHRG</sequence>
<gene>
    <name evidence="2" type="ORF">CEPIT_LOCUS18846</name>
</gene>
<proteinExistence type="predicted"/>
<name>A0AAV0DUU7_9ASTE</name>
<evidence type="ECO:0000313" key="2">
    <source>
        <dbReference type="EMBL" id="CAH9109588.1"/>
    </source>
</evidence>
<comment type="caution">
    <text evidence="2">The sequence shown here is derived from an EMBL/GenBank/DDBJ whole genome shotgun (WGS) entry which is preliminary data.</text>
</comment>
<protein>
    <submittedName>
        <fullName evidence="2">Uncharacterized protein</fullName>
    </submittedName>
</protein>
<evidence type="ECO:0000313" key="3">
    <source>
        <dbReference type="Proteomes" id="UP001152523"/>
    </source>
</evidence>
<reference evidence="2" key="1">
    <citation type="submission" date="2022-07" db="EMBL/GenBank/DDBJ databases">
        <authorList>
            <person name="Macas J."/>
            <person name="Novak P."/>
            <person name="Neumann P."/>
        </authorList>
    </citation>
    <scope>NUCLEOTIDE SEQUENCE</scope>
</reference>
<dbReference type="EMBL" id="CAMAPF010000154">
    <property type="protein sequence ID" value="CAH9109588.1"/>
    <property type="molecule type" value="Genomic_DNA"/>
</dbReference>
<evidence type="ECO:0000256" key="1">
    <source>
        <dbReference type="SAM" id="MobiDB-lite"/>
    </source>
</evidence>
<organism evidence="2 3">
    <name type="scientific">Cuscuta epithymum</name>
    <dbReference type="NCBI Taxonomy" id="186058"/>
    <lineage>
        <taxon>Eukaryota</taxon>
        <taxon>Viridiplantae</taxon>
        <taxon>Streptophyta</taxon>
        <taxon>Embryophyta</taxon>
        <taxon>Tracheophyta</taxon>
        <taxon>Spermatophyta</taxon>
        <taxon>Magnoliopsida</taxon>
        <taxon>eudicotyledons</taxon>
        <taxon>Gunneridae</taxon>
        <taxon>Pentapetalae</taxon>
        <taxon>asterids</taxon>
        <taxon>lamiids</taxon>
        <taxon>Solanales</taxon>
        <taxon>Convolvulaceae</taxon>
        <taxon>Cuscuteae</taxon>
        <taxon>Cuscuta</taxon>
        <taxon>Cuscuta subgen. Cuscuta</taxon>
    </lineage>
</organism>
<feature type="region of interest" description="Disordered" evidence="1">
    <location>
        <begin position="1"/>
        <end position="32"/>
    </location>
</feature>